<organism evidence="1">
    <name type="scientific">Podoviridae sp. ctZ5d16</name>
    <dbReference type="NCBI Taxonomy" id="2825257"/>
    <lineage>
        <taxon>Viruses</taxon>
        <taxon>Duplodnaviria</taxon>
        <taxon>Heunggongvirae</taxon>
        <taxon>Uroviricota</taxon>
        <taxon>Caudoviricetes</taxon>
    </lineage>
</organism>
<name>A0A8S5Q801_9CAUD</name>
<dbReference type="EMBL" id="BK015606">
    <property type="protein sequence ID" value="DAE15510.1"/>
    <property type="molecule type" value="Genomic_DNA"/>
</dbReference>
<sequence>MEVVMVEKELIIKTMKNYIEMPDQTEMDYEKKEAYRRCLEDLGLIQKKS</sequence>
<proteinExistence type="predicted"/>
<reference evidence="1" key="1">
    <citation type="journal article" date="2021" name="Proc. Natl. Acad. Sci. U.S.A.">
        <title>A Catalog of Tens of Thousands of Viruses from Human Metagenomes Reveals Hidden Associations with Chronic Diseases.</title>
        <authorList>
            <person name="Tisza M.J."/>
            <person name="Buck C.B."/>
        </authorList>
    </citation>
    <scope>NUCLEOTIDE SEQUENCE</scope>
    <source>
        <strain evidence="1">CtZ5d16</strain>
    </source>
</reference>
<evidence type="ECO:0000313" key="1">
    <source>
        <dbReference type="EMBL" id="DAE15510.1"/>
    </source>
</evidence>
<protein>
    <submittedName>
        <fullName evidence="1">Uncharacterized protein</fullName>
    </submittedName>
</protein>
<accession>A0A8S5Q801</accession>